<evidence type="ECO:0000313" key="2">
    <source>
        <dbReference type="EMBL" id="KAJ8925004.1"/>
    </source>
</evidence>
<keyword evidence="1" id="KW-0732">Signal</keyword>
<organism evidence="2 3">
    <name type="scientific">Exocentrus adspersus</name>
    <dbReference type="NCBI Taxonomy" id="1586481"/>
    <lineage>
        <taxon>Eukaryota</taxon>
        <taxon>Metazoa</taxon>
        <taxon>Ecdysozoa</taxon>
        <taxon>Arthropoda</taxon>
        <taxon>Hexapoda</taxon>
        <taxon>Insecta</taxon>
        <taxon>Pterygota</taxon>
        <taxon>Neoptera</taxon>
        <taxon>Endopterygota</taxon>
        <taxon>Coleoptera</taxon>
        <taxon>Polyphaga</taxon>
        <taxon>Cucujiformia</taxon>
        <taxon>Chrysomeloidea</taxon>
        <taxon>Cerambycidae</taxon>
        <taxon>Lamiinae</taxon>
        <taxon>Acanthocinini</taxon>
        <taxon>Exocentrus</taxon>
    </lineage>
</organism>
<accession>A0AAV8WEQ4</accession>
<evidence type="ECO:0000256" key="1">
    <source>
        <dbReference type="SAM" id="SignalP"/>
    </source>
</evidence>
<reference evidence="2 3" key="1">
    <citation type="journal article" date="2023" name="Insect Mol. Biol.">
        <title>Genome sequencing provides insights into the evolution of gene families encoding plant cell wall-degrading enzymes in longhorned beetles.</title>
        <authorList>
            <person name="Shin N.R."/>
            <person name="Okamura Y."/>
            <person name="Kirsch R."/>
            <person name="Pauchet Y."/>
        </authorList>
    </citation>
    <scope>NUCLEOTIDE SEQUENCE [LARGE SCALE GENOMIC DNA]</scope>
    <source>
        <strain evidence="2">EAD_L_NR</strain>
    </source>
</reference>
<dbReference type="AlphaFoldDB" id="A0AAV8WEQ4"/>
<dbReference type="PANTHER" id="PTHR31649">
    <property type="entry name" value="AGAP009604-PA"/>
    <property type="match status" value="1"/>
</dbReference>
<sequence length="198" mass="21558">MSTSVEALIKLTLLSAFVSSVCCVNQAVLEYYWRPWTPGSPPSDAITLRDYRGVSYIVEAYVPNHGLHVGQVFANQQEVNVTVANTSVVTNTVFLVRSSTDLKVLCSQSLDKVSWYPTSNANVQNELVTAVINPVLGGVNNFNQAVYIGRVAATTTQRPWLIGSVVKDNRLRYHFGGITTSAAVYEILVVNSNKCLGG</sequence>
<feature type="signal peptide" evidence="1">
    <location>
        <begin position="1"/>
        <end position="23"/>
    </location>
</feature>
<dbReference type="Proteomes" id="UP001159042">
    <property type="component" value="Unassembled WGS sequence"/>
</dbReference>
<comment type="caution">
    <text evidence="2">The sequence shown here is derived from an EMBL/GenBank/DDBJ whole genome shotgun (WGS) entry which is preliminary data.</text>
</comment>
<dbReference type="EMBL" id="JANEYG010000002">
    <property type="protein sequence ID" value="KAJ8925004.1"/>
    <property type="molecule type" value="Genomic_DNA"/>
</dbReference>
<protein>
    <submittedName>
        <fullName evidence="2">Uncharacterized protein</fullName>
    </submittedName>
</protein>
<gene>
    <name evidence="2" type="ORF">NQ315_001169</name>
</gene>
<keyword evidence="3" id="KW-1185">Reference proteome</keyword>
<feature type="chain" id="PRO_5043642263" evidence="1">
    <location>
        <begin position="24"/>
        <end position="198"/>
    </location>
</feature>
<evidence type="ECO:0000313" key="3">
    <source>
        <dbReference type="Proteomes" id="UP001159042"/>
    </source>
</evidence>
<dbReference type="PANTHER" id="PTHR31649:SF10">
    <property type="entry name" value="IP19903P-RELATED"/>
    <property type="match status" value="1"/>
</dbReference>
<proteinExistence type="predicted"/>
<name>A0AAV8WEQ4_9CUCU</name>